<evidence type="ECO:0000256" key="7">
    <source>
        <dbReference type="HAMAP-Rule" id="MF_01416"/>
    </source>
</evidence>
<evidence type="ECO:0000313" key="9">
    <source>
        <dbReference type="Proteomes" id="UP000002026"/>
    </source>
</evidence>
<sequence>MPTNRLLVQGRVATYANTLFEAANEDGQDRVLEVRDQLEQIVSLFHGNADLRDALDAPNYTAEQRGSMAEAVFAGVDPLLISVLKVMAEREEVKLLPRVWHMFSDLVEEKLNVAVVGVTTVVDLDDELRAFISDKLKNDLGRNIVLREHIDPSILGGIIITTQGKRIDASVASKLANARTVLTESNDGGEC</sequence>
<dbReference type="GO" id="GO:0045259">
    <property type="term" value="C:proton-transporting ATP synthase complex"/>
    <property type="evidence" value="ECO:0007669"/>
    <property type="project" value="UniProtKB-KW"/>
</dbReference>
<keyword evidence="6 7" id="KW-0066">ATP synthesis</keyword>
<proteinExistence type="inferred from homology"/>
<dbReference type="HAMAP" id="MF_01416">
    <property type="entry name" value="ATP_synth_delta_bact"/>
    <property type="match status" value="1"/>
</dbReference>
<dbReference type="RefSeq" id="WP_012799253.1">
    <property type="nucleotide sequence ID" value="NC_013165.1"/>
</dbReference>
<evidence type="ECO:0000313" key="8">
    <source>
        <dbReference type="EMBL" id="ACV23153.1"/>
    </source>
</evidence>
<evidence type="ECO:0000256" key="4">
    <source>
        <dbReference type="ARBA" id="ARBA00023065"/>
    </source>
</evidence>
<evidence type="ECO:0000256" key="2">
    <source>
        <dbReference type="ARBA" id="ARBA00022448"/>
    </source>
</evidence>
<dbReference type="GO" id="GO:0046933">
    <property type="term" value="F:proton-transporting ATP synthase activity, rotational mechanism"/>
    <property type="evidence" value="ECO:0007669"/>
    <property type="project" value="UniProtKB-UniRule"/>
</dbReference>
<dbReference type="eggNOG" id="COG0712">
    <property type="taxonomic scope" value="Bacteria"/>
</dbReference>
<dbReference type="InterPro" id="IPR026015">
    <property type="entry name" value="ATP_synth_OSCP/delta_N_sf"/>
</dbReference>
<comment type="subcellular location">
    <subcellularLocation>
        <location evidence="7">Cell membrane</location>
        <topology evidence="7">Peripheral membrane protein</topology>
    </subcellularLocation>
    <subcellularLocation>
        <location evidence="1">Membrane</location>
    </subcellularLocation>
</comment>
<keyword evidence="5 7" id="KW-0472">Membrane</keyword>
<keyword evidence="4 7" id="KW-0406">Ion transport</keyword>
<reference evidence="8 9" key="1">
    <citation type="journal article" date="2009" name="Stand. Genomic Sci.">
        <title>Complete genome sequence of Slackia heliotrinireducens type strain (RHS 1).</title>
        <authorList>
            <person name="Pukall R."/>
            <person name="Lapidus A."/>
            <person name="Nolan M."/>
            <person name="Copeland A."/>
            <person name="Glavina Del Rio T."/>
            <person name="Lucas S."/>
            <person name="Chen F."/>
            <person name="Tice H."/>
            <person name="Cheng J.F."/>
            <person name="Chertkov O."/>
            <person name="Bruce D."/>
            <person name="Goodwin L."/>
            <person name="Kuske C."/>
            <person name="Brettin T."/>
            <person name="Detter J.C."/>
            <person name="Han C."/>
            <person name="Pitluck S."/>
            <person name="Pati A."/>
            <person name="Mavrommatis K."/>
            <person name="Ivanova N."/>
            <person name="Ovchinnikova G."/>
            <person name="Chen A."/>
            <person name="Palaniappan K."/>
            <person name="Schneider S."/>
            <person name="Rohde M."/>
            <person name="Chain P."/>
            <person name="D'haeseleer P."/>
            <person name="Goker M."/>
            <person name="Bristow J."/>
            <person name="Eisen J.A."/>
            <person name="Markowitz V."/>
            <person name="Kyrpides N.C."/>
            <person name="Klenk H.P."/>
            <person name="Hugenholtz P."/>
        </authorList>
    </citation>
    <scope>NUCLEOTIDE SEQUENCE [LARGE SCALE GENOMIC DNA]</scope>
    <source>
        <strain evidence="9">ATCC 29202 / DSM 20476 / NCTC 11029 / RHS 1</strain>
    </source>
</reference>
<keyword evidence="7" id="KW-1003">Cell membrane</keyword>
<comment type="function">
    <text evidence="7">This protein is part of the stalk that links CF(0) to CF(1). It either transmits conformational changes from CF(0) to CF(1) or is implicated in proton conduction.</text>
</comment>
<comment type="subunit">
    <text evidence="7">F-type ATPases have 2 components, F(1) - the catalytic core - and F(0) - the membrane proton channel. F(1) has five subunits: alpha(3), beta(3), gamma(1), delta(1), epsilon(1). F(0) has three main subunits: a(1), b(2) and c(10-14). The alpha and beta chains form an alternating ring which encloses part of the gamma chain. F(1) is attached to F(0) by a central stalk formed by the gamma and epsilon chains, while a peripheral stalk is formed by the delta and b chains.</text>
</comment>
<dbReference type="PANTHER" id="PTHR11910">
    <property type="entry name" value="ATP SYNTHASE DELTA CHAIN"/>
    <property type="match status" value="1"/>
</dbReference>
<dbReference type="PRINTS" id="PR00125">
    <property type="entry name" value="ATPASEDELTA"/>
</dbReference>
<dbReference type="STRING" id="471855.Shel_21430"/>
<evidence type="ECO:0000256" key="1">
    <source>
        <dbReference type="ARBA" id="ARBA00004370"/>
    </source>
</evidence>
<evidence type="ECO:0000256" key="6">
    <source>
        <dbReference type="ARBA" id="ARBA00023310"/>
    </source>
</evidence>
<dbReference type="Proteomes" id="UP000002026">
    <property type="component" value="Chromosome"/>
</dbReference>
<name>C7N8B8_SLAHD</name>
<dbReference type="HOGENOM" id="CLU_085114_0_1_11"/>
<dbReference type="SUPFAM" id="SSF47928">
    <property type="entry name" value="N-terminal domain of the delta subunit of the F1F0-ATP synthase"/>
    <property type="match status" value="1"/>
</dbReference>
<protein>
    <recommendedName>
        <fullName evidence="7">ATP synthase subunit delta</fullName>
    </recommendedName>
    <alternativeName>
        <fullName evidence="7">ATP synthase F(1) sector subunit delta</fullName>
    </alternativeName>
    <alternativeName>
        <fullName evidence="7">F-type ATPase subunit delta</fullName>
        <shortName evidence="7">F-ATPase subunit delta</shortName>
    </alternativeName>
</protein>
<dbReference type="EMBL" id="CP001684">
    <property type="protein sequence ID" value="ACV23153.1"/>
    <property type="molecule type" value="Genomic_DNA"/>
</dbReference>
<comment type="similarity">
    <text evidence="7">Belongs to the ATPase delta chain family.</text>
</comment>
<dbReference type="AlphaFoldDB" id="C7N8B8"/>
<dbReference type="KEGG" id="shi:Shel_21430"/>
<organism evidence="8 9">
    <name type="scientific">Slackia heliotrinireducens (strain ATCC 29202 / DSM 20476 / NCTC 11029 / RHS 1)</name>
    <name type="common">Peptococcus heliotrinreducens</name>
    <dbReference type="NCBI Taxonomy" id="471855"/>
    <lineage>
        <taxon>Bacteria</taxon>
        <taxon>Bacillati</taxon>
        <taxon>Actinomycetota</taxon>
        <taxon>Coriobacteriia</taxon>
        <taxon>Eggerthellales</taxon>
        <taxon>Eggerthellaceae</taxon>
        <taxon>Slackia</taxon>
    </lineage>
</organism>
<dbReference type="Gene3D" id="1.10.520.20">
    <property type="entry name" value="N-terminal domain of the delta subunit of the F1F0-ATP synthase"/>
    <property type="match status" value="1"/>
</dbReference>
<dbReference type="InterPro" id="IPR000711">
    <property type="entry name" value="ATPase_OSCP/dsu"/>
</dbReference>
<accession>C7N8B8</accession>
<dbReference type="Pfam" id="PF00213">
    <property type="entry name" value="OSCP"/>
    <property type="match status" value="1"/>
</dbReference>
<dbReference type="GO" id="GO:0005886">
    <property type="term" value="C:plasma membrane"/>
    <property type="evidence" value="ECO:0007669"/>
    <property type="project" value="UniProtKB-SubCell"/>
</dbReference>
<keyword evidence="2 7" id="KW-0813">Transport</keyword>
<gene>
    <name evidence="7" type="primary">atpH</name>
    <name evidence="8" type="ordered locus">Shel_21430</name>
</gene>
<evidence type="ECO:0000256" key="5">
    <source>
        <dbReference type="ARBA" id="ARBA00023136"/>
    </source>
</evidence>
<keyword evidence="9" id="KW-1185">Reference proteome</keyword>
<keyword evidence="3 7" id="KW-0375">Hydrogen ion transport</keyword>
<dbReference type="NCBIfam" id="TIGR01145">
    <property type="entry name" value="ATP_synt_delta"/>
    <property type="match status" value="1"/>
</dbReference>
<comment type="function">
    <text evidence="7">F(1)F(0) ATP synthase produces ATP from ADP in the presence of a proton or sodium gradient. F-type ATPases consist of two structural domains, F(1) containing the extramembraneous catalytic core and F(0) containing the membrane proton channel, linked together by a central stalk and a peripheral stalk. During catalysis, ATP synthesis in the catalytic domain of F(1) is coupled via a rotary mechanism of the central stalk subunits to proton translocation.</text>
</comment>
<evidence type="ECO:0000256" key="3">
    <source>
        <dbReference type="ARBA" id="ARBA00022781"/>
    </source>
</evidence>
<keyword evidence="7" id="KW-0139">CF(1)</keyword>